<dbReference type="SMART" id="SM00240">
    <property type="entry name" value="FHA"/>
    <property type="match status" value="1"/>
</dbReference>
<dbReference type="PROSITE" id="PS50006">
    <property type="entry name" value="FHA_DOMAIN"/>
    <property type="match status" value="1"/>
</dbReference>
<accession>A0ABT0GEU4</accession>
<dbReference type="CDD" id="cd00060">
    <property type="entry name" value="FHA"/>
    <property type="match status" value="1"/>
</dbReference>
<dbReference type="SUPFAM" id="SSF49879">
    <property type="entry name" value="SMAD/FHA domain"/>
    <property type="match status" value="1"/>
</dbReference>
<name>A0ABT0GEU4_9GAMM</name>
<dbReference type="EC" id="2.7.7.65" evidence="1"/>
<dbReference type="Proteomes" id="UP001431449">
    <property type="component" value="Unassembled WGS sequence"/>
</dbReference>
<dbReference type="Pfam" id="PF00498">
    <property type="entry name" value="FHA"/>
    <property type="match status" value="1"/>
</dbReference>
<feature type="domain" description="GGDEF" evidence="4">
    <location>
        <begin position="166"/>
        <end position="299"/>
    </location>
</feature>
<dbReference type="InterPro" id="IPR000253">
    <property type="entry name" value="FHA_dom"/>
</dbReference>
<dbReference type="Gene3D" id="3.30.70.270">
    <property type="match status" value="1"/>
</dbReference>
<sequence>MEEKTLKARLLNEHTIRVQAPSLQPENRPWCLVVVAGPQIGARFELDDAAIIGREGEVDIRLGEPSVSRRHCHVFRKRGGYWVTDLGATNPTRVNGMQVKASPLLEGDLLTVGDLMLKLLGPKSPENAMVAALHDQATKDQLTGLANRRYFRAEMEKAFSAARGLGEVGLVVLDVDHFKHINDRFGHPAGDRVLAAVGGVLRRHAPPPALPGRIGGEEFAVLLPGHGKERAVKVAETLREALQAQTLDEQGEPIPVTASFGVTCLEPGDAAADELYSRADGALYEAKRAGRNRVLFVTAEGAA</sequence>
<evidence type="ECO:0000256" key="2">
    <source>
        <dbReference type="ARBA" id="ARBA00034247"/>
    </source>
</evidence>
<dbReference type="InterPro" id="IPR000160">
    <property type="entry name" value="GGDEF_dom"/>
</dbReference>
<comment type="caution">
    <text evidence="5">The sequence shown here is derived from an EMBL/GenBank/DDBJ whole genome shotgun (WGS) entry which is preliminary data.</text>
</comment>
<gene>
    <name evidence="5" type="ORF">M0G41_05235</name>
</gene>
<evidence type="ECO:0000313" key="5">
    <source>
        <dbReference type="EMBL" id="MCK7593073.1"/>
    </source>
</evidence>
<dbReference type="CDD" id="cd01949">
    <property type="entry name" value="GGDEF"/>
    <property type="match status" value="1"/>
</dbReference>
<dbReference type="InterPro" id="IPR008984">
    <property type="entry name" value="SMAD_FHA_dom_sf"/>
</dbReference>
<comment type="catalytic activity">
    <reaction evidence="2">
        <text>2 GTP = 3',3'-c-di-GMP + 2 diphosphate</text>
        <dbReference type="Rhea" id="RHEA:24898"/>
        <dbReference type="ChEBI" id="CHEBI:33019"/>
        <dbReference type="ChEBI" id="CHEBI:37565"/>
        <dbReference type="ChEBI" id="CHEBI:58805"/>
        <dbReference type="EC" id="2.7.7.65"/>
    </reaction>
</comment>
<dbReference type="PROSITE" id="PS50887">
    <property type="entry name" value="GGDEF"/>
    <property type="match status" value="1"/>
</dbReference>
<reference evidence="5" key="1">
    <citation type="submission" date="2022-04" db="EMBL/GenBank/DDBJ databases">
        <title>Lysobacter sp. CAU 1642 isolated from sea sand.</title>
        <authorList>
            <person name="Kim W."/>
        </authorList>
    </citation>
    <scope>NUCLEOTIDE SEQUENCE</scope>
    <source>
        <strain evidence="5">CAU 1642</strain>
    </source>
</reference>
<evidence type="ECO:0000256" key="1">
    <source>
        <dbReference type="ARBA" id="ARBA00012528"/>
    </source>
</evidence>
<feature type="domain" description="FHA" evidence="3">
    <location>
        <begin position="50"/>
        <end position="99"/>
    </location>
</feature>
<dbReference type="EMBL" id="JALNMH010000003">
    <property type="protein sequence ID" value="MCK7593073.1"/>
    <property type="molecule type" value="Genomic_DNA"/>
</dbReference>
<dbReference type="NCBIfam" id="TIGR00254">
    <property type="entry name" value="GGDEF"/>
    <property type="match status" value="1"/>
</dbReference>
<dbReference type="SUPFAM" id="SSF55073">
    <property type="entry name" value="Nucleotide cyclase"/>
    <property type="match status" value="1"/>
</dbReference>
<evidence type="ECO:0000259" key="3">
    <source>
        <dbReference type="PROSITE" id="PS50006"/>
    </source>
</evidence>
<dbReference type="Gene3D" id="2.60.200.20">
    <property type="match status" value="1"/>
</dbReference>
<dbReference type="PANTHER" id="PTHR45138">
    <property type="entry name" value="REGULATORY COMPONENTS OF SENSORY TRANSDUCTION SYSTEM"/>
    <property type="match status" value="1"/>
</dbReference>
<dbReference type="RefSeq" id="WP_248206079.1">
    <property type="nucleotide sequence ID" value="NZ_JALNMH010000003.1"/>
</dbReference>
<dbReference type="PANTHER" id="PTHR45138:SF9">
    <property type="entry name" value="DIGUANYLATE CYCLASE DGCM-RELATED"/>
    <property type="match status" value="1"/>
</dbReference>
<organism evidence="5 6">
    <name type="scientific">Pseudomarimonas salicorniae</name>
    <dbReference type="NCBI Taxonomy" id="2933270"/>
    <lineage>
        <taxon>Bacteria</taxon>
        <taxon>Pseudomonadati</taxon>
        <taxon>Pseudomonadota</taxon>
        <taxon>Gammaproteobacteria</taxon>
        <taxon>Lysobacterales</taxon>
        <taxon>Lysobacteraceae</taxon>
        <taxon>Pseudomarimonas</taxon>
    </lineage>
</organism>
<keyword evidence="6" id="KW-1185">Reference proteome</keyword>
<dbReference type="SMART" id="SM00267">
    <property type="entry name" value="GGDEF"/>
    <property type="match status" value="1"/>
</dbReference>
<evidence type="ECO:0000259" key="4">
    <source>
        <dbReference type="PROSITE" id="PS50887"/>
    </source>
</evidence>
<protein>
    <recommendedName>
        <fullName evidence="1">diguanylate cyclase</fullName>
        <ecNumber evidence="1">2.7.7.65</ecNumber>
    </recommendedName>
</protein>
<dbReference type="InterPro" id="IPR050469">
    <property type="entry name" value="Diguanylate_Cyclase"/>
</dbReference>
<dbReference type="Pfam" id="PF00990">
    <property type="entry name" value="GGDEF"/>
    <property type="match status" value="1"/>
</dbReference>
<evidence type="ECO:0000313" key="6">
    <source>
        <dbReference type="Proteomes" id="UP001431449"/>
    </source>
</evidence>
<dbReference type="InterPro" id="IPR043128">
    <property type="entry name" value="Rev_trsase/Diguanyl_cyclase"/>
</dbReference>
<proteinExistence type="predicted"/>
<dbReference type="InterPro" id="IPR029787">
    <property type="entry name" value="Nucleotide_cyclase"/>
</dbReference>